<organism evidence="10 11">
    <name type="scientific">Sphingomonas longa</name>
    <dbReference type="NCBI Taxonomy" id="2778730"/>
    <lineage>
        <taxon>Bacteria</taxon>
        <taxon>Pseudomonadati</taxon>
        <taxon>Pseudomonadota</taxon>
        <taxon>Alphaproteobacteria</taxon>
        <taxon>Sphingomonadales</taxon>
        <taxon>Sphingomonadaceae</taxon>
        <taxon>Sphingomonas</taxon>
    </lineage>
</organism>
<dbReference type="PANTHER" id="PTHR43528">
    <property type="entry name" value="ALPHA-KETOGLUTARATE PERMEASE"/>
    <property type="match status" value="1"/>
</dbReference>
<dbReference type="Gene3D" id="1.20.1250.20">
    <property type="entry name" value="MFS general substrate transporter like domains"/>
    <property type="match status" value="1"/>
</dbReference>
<keyword evidence="7 8" id="KW-0472">Membrane</keyword>
<dbReference type="PANTHER" id="PTHR43528:SF1">
    <property type="entry name" value="ALPHA-KETOGLUTARATE PERMEASE"/>
    <property type="match status" value="1"/>
</dbReference>
<feature type="domain" description="Major facilitator superfamily (MFS) profile" evidence="9">
    <location>
        <begin position="35"/>
        <end position="448"/>
    </location>
</feature>
<feature type="transmembrane region" description="Helical" evidence="8">
    <location>
        <begin position="331"/>
        <end position="350"/>
    </location>
</feature>
<evidence type="ECO:0000313" key="10">
    <source>
        <dbReference type="EMBL" id="MBM6578333.1"/>
    </source>
</evidence>
<sequence>MTTATDATSLSNGATAMIAADTPTEPIPANTTKRSLAAASIGNLCEIYDFAIFGFSVPVLSQHFFPNADPVTALLSTFGAYGVAFLARPFGGLLFGMMADRVGRIAVLSVSIWLMALGTMVIGLLPVYASIGVAAPILLVLCRCAQGLAMGGETTGNSAFVLESAPPGSRGRWIGWTWFFGYTANAAAALLITILQLSGGAEAYADWIWRVPFLMGGMIGLVGFWLRRTLDDPQEFKDAQQLKETAPEAEQVNSLQSLGRTGKRSIFNVIMVQAPLAVGANMMIAFLYPFLIREGGLSAPSALFSNAAAIMVLAAMMPISGALGDRFGRKPILFAGGLLMALVAFPALMLAASGNVYAAFVGQVMLALGVGLYGGTAFTTMPELFPTAFRATGHAIAYQVGTVLFGGTAPLVAAWLSHRFDPVAPAGYLVFIGIVGAIVARTIPESSQTDLRTSVIH</sequence>
<keyword evidence="11" id="KW-1185">Reference proteome</keyword>
<dbReference type="SUPFAM" id="SSF103473">
    <property type="entry name" value="MFS general substrate transporter"/>
    <property type="match status" value="1"/>
</dbReference>
<feature type="transmembrane region" description="Helical" evidence="8">
    <location>
        <begin position="266"/>
        <end position="291"/>
    </location>
</feature>
<reference evidence="10 11" key="1">
    <citation type="submission" date="2020-12" db="EMBL/GenBank/DDBJ databases">
        <title>Sphingomonas sp.</title>
        <authorList>
            <person name="Kim M.K."/>
        </authorList>
    </citation>
    <scope>NUCLEOTIDE SEQUENCE [LARGE SCALE GENOMIC DNA]</scope>
    <source>
        <strain evidence="10 11">BT552</strain>
    </source>
</reference>
<dbReference type="Proteomes" id="UP000763641">
    <property type="component" value="Unassembled WGS sequence"/>
</dbReference>
<feature type="transmembrane region" description="Helical" evidence="8">
    <location>
        <begin position="207"/>
        <end position="226"/>
    </location>
</feature>
<keyword evidence="2" id="KW-0813">Transport</keyword>
<feature type="transmembrane region" description="Helical" evidence="8">
    <location>
        <begin position="173"/>
        <end position="195"/>
    </location>
</feature>
<protein>
    <submittedName>
        <fullName evidence="10">MFS transporter</fullName>
    </submittedName>
</protein>
<dbReference type="InterPro" id="IPR036259">
    <property type="entry name" value="MFS_trans_sf"/>
</dbReference>
<dbReference type="InterPro" id="IPR051084">
    <property type="entry name" value="H+-coupled_symporters"/>
</dbReference>
<keyword evidence="4 8" id="KW-0812">Transmembrane</keyword>
<keyword evidence="3" id="KW-1003">Cell membrane</keyword>
<feature type="transmembrane region" description="Helical" evidence="8">
    <location>
        <begin position="356"/>
        <end position="375"/>
    </location>
</feature>
<dbReference type="PROSITE" id="PS50850">
    <property type="entry name" value="MFS"/>
    <property type="match status" value="1"/>
</dbReference>
<feature type="transmembrane region" description="Helical" evidence="8">
    <location>
        <begin position="105"/>
        <end position="125"/>
    </location>
</feature>
<evidence type="ECO:0000256" key="6">
    <source>
        <dbReference type="ARBA" id="ARBA00022989"/>
    </source>
</evidence>
<proteinExistence type="predicted"/>
<evidence type="ECO:0000256" key="2">
    <source>
        <dbReference type="ARBA" id="ARBA00022448"/>
    </source>
</evidence>
<evidence type="ECO:0000256" key="5">
    <source>
        <dbReference type="ARBA" id="ARBA00022847"/>
    </source>
</evidence>
<keyword evidence="5" id="KW-0769">Symport</keyword>
<feature type="transmembrane region" description="Helical" evidence="8">
    <location>
        <begin position="423"/>
        <end position="443"/>
    </location>
</feature>
<comment type="subcellular location">
    <subcellularLocation>
        <location evidence="1">Cell membrane</location>
        <topology evidence="1">Multi-pass membrane protein</topology>
    </subcellularLocation>
</comment>
<comment type="caution">
    <text evidence="10">The sequence shown here is derived from an EMBL/GenBank/DDBJ whole genome shotgun (WGS) entry which is preliminary data.</text>
</comment>
<gene>
    <name evidence="10" type="ORF">ILT43_18280</name>
</gene>
<feature type="transmembrane region" description="Helical" evidence="8">
    <location>
        <begin position="303"/>
        <end position="324"/>
    </location>
</feature>
<feature type="transmembrane region" description="Helical" evidence="8">
    <location>
        <begin position="78"/>
        <end position="98"/>
    </location>
</feature>
<evidence type="ECO:0000256" key="1">
    <source>
        <dbReference type="ARBA" id="ARBA00004651"/>
    </source>
</evidence>
<dbReference type="RefSeq" id="WP_204200428.1">
    <property type="nucleotide sequence ID" value="NZ_JAFEMC010000007.1"/>
</dbReference>
<name>A0ABS2DBL4_9SPHN</name>
<dbReference type="InterPro" id="IPR020846">
    <property type="entry name" value="MFS_dom"/>
</dbReference>
<evidence type="ECO:0000259" key="9">
    <source>
        <dbReference type="PROSITE" id="PS50850"/>
    </source>
</evidence>
<evidence type="ECO:0000256" key="7">
    <source>
        <dbReference type="ARBA" id="ARBA00023136"/>
    </source>
</evidence>
<dbReference type="Pfam" id="PF07690">
    <property type="entry name" value="MFS_1"/>
    <property type="match status" value="1"/>
</dbReference>
<evidence type="ECO:0000313" key="11">
    <source>
        <dbReference type="Proteomes" id="UP000763641"/>
    </source>
</evidence>
<dbReference type="InterPro" id="IPR011701">
    <property type="entry name" value="MFS"/>
</dbReference>
<dbReference type="EMBL" id="JAFEMC010000007">
    <property type="protein sequence ID" value="MBM6578333.1"/>
    <property type="molecule type" value="Genomic_DNA"/>
</dbReference>
<accession>A0ABS2DBL4</accession>
<feature type="transmembrane region" description="Helical" evidence="8">
    <location>
        <begin position="396"/>
        <end position="417"/>
    </location>
</feature>
<evidence type="ECO:0000256" key="4">
    <source>
        <dbReference type="ARBA" id="ARBA00022692"/>
    </source>
</evidence>
<evidence type="ECO:0000256" key="3">
    <source>
        <dbReference type="ARBA" id="ARBA00022475"/>
    </source>
</evidence>
<keyword evidence="6 8" id="KW-1133">Transmembrane helix</keyword>
<evidence type="ECO:0000256" key="8">
    <source>
        <dbReference type="SAM" id="Phobius"/>
    </source>
</evidence>